<dbReference type="InterPro" id="IPR000884">
    <property type="entry name" value="TSP1_rpt"/>
</dbReference>
<dbReference type="SUPFAM" id="SSF82895">
    <property type="entry name" value="TSP-1 type 1 repeat"/>
    <property type="match status" value="1"/>
</dbReference>
<reference evidence="5" key="1">
    <citation type="journal article" date="2020" name="Nature">
        <title>Giant virus diversity and host interactions through global metagenomics.</title>
        <authorList>
            <person name="Schulz F."/>
            <person name="Roux S."/>
            <person name="Paez-Espino D."/>
            <person name="Jungbluth S."/>
            <person name="Walsh D.A."/>
            <person name="Denef V.J."/>
            <person name="McMahon K.D."/>
            <person name="Konstantinidis K.T."/>
            <person name="Eloe-Fadrosh E.A."/>
            <person name="Kyrpides N.C."/>
            <person name="Woyke T."/>
        </authorList>
    </citation>
    <scope>NUCLEOTIDE SEQUENCE</scope>
    <source>
        <strain evidence="5">GVMAG-S-1035085-51</strain>
    </source>
</reference>
<dbReference type="PROSITE" id="PS50092">
    <property type="entry name" value="TSP1"/>
    <property type="match status" value="1"/>
</dbReference>
<dbReference type="PANTHER" id="PTHR20920:SF5">
    <property type="entry name" value="SMB DOMAIN-CONTAINING PROTEIN"/>
    <property type="match status" value="1"/>
</dbReference>
<evidence type="ECO:0000256" key="3">
    <source>
        <dbReference type="ARBA" id="ARBA00023180"/>
    </source>
</evidence>
<dbReference type="Gene3D" id="2.20.100.10">
    <property type="entry name" value="Thrombospondin type-1 (TSP1) repeat"/>
    <property type="match status" value="1"/>
</dbReference>
<feature type="domain" description="Spondin-like TSP1" evidence="4">
    <location>
        <begin position="82"/>
        <end position="133"/>
    </location>
</feature>
<organism evidence="5">
    <name type="scientific">viral metagenome</name>
    <dbReference type="NCBI Taxonomy" id="1070528"/>
    <lineage>
        <taxon>unclassified sequences</taxon>
        <taxon>metagenomes</taxon>
        <taxon>organismal metagenomes</taxon>
    </lineage>
</organism>
<dbReference type="Pfam" id="PF19028">
    <property type="entry name" value="TSP1_spondin"/>
    <property type="match status" value="1"/>
</dbReference>
<evidence type="ECO:0000259" key="4">
    <source>
        <dbReference type="Pfam" id="PF19028"/>
    </source>
</evidence>
<evidence type="ECO:0000256" key="1">
    <source>
        <dbReference type="ARBA" id="ARBA00022729"/>
    </source>
</evidence>
<name>A0A6C0M0J3_9ZZZZ</name>
<proteinExistence type="predicted"/>
<evidence type="ECO:0000256" key="2">
    <source>
        <dbReference type="ARBA" id="ARBA00023157"/>
    </source>
</evidence>
<dbReference type="PANTHER" id="PTHR20920">
    <property type="entry name" value="RPE-SPONDIN"/>
    <property type="match status" value="1"/>
</dbReference>
<accession>A0A6C0M0J3</accession>
<keyword evidence="3" id="KW-0325">Glycoprotein</keyword>
<dbReference type="SMART" id="SM00209">
    <property type="entry name" value="TSP1"/>
    <property type="match status" value="1"/>
</dbReference>
<dbReference type="EMBL" id="MN740624">
    <property type="protein sequence ID" value="QHU36043.1"/>
    <property type="molecule type" value="Genomic_DNA"/>
</dbReference>
<dbReference type="InterPro" id="IPR039942">
    <property type="entry name" value="SBSPO"/>
</dbReference>
<dbReference type="InterPro" id="IPR044004">
    <property type="entry name" value="TSP1_spondin_dom"/>
</dbReference>
<dbReference type="InterPro" id="IPR036383">
    <property type="entry name" value="TSP1_rpt_sf"/>
</dbReference>
<sequence>MGNYYSTPSTQTIRRPNVQPVAPPAVLQPTMVSQDQNGVRYSDGRYIPWMRELPCVNSYKQKAIDFNGTTIYSTKIPCASDCRLSEWTPWLPCDKPCGSGMTKRARAIISPALYGGKACDNLIEEKQCNTQECPIMIQPIQLPIMIQPIQPPIMIQPEQPPIVTSPIVIPETRPVCSGRVDNGICNPVFSFDEINTYENMSDLLRLSIKNELFIVANDAIKNIEIMLSIENIKLYITQKSALIKRNSAIIRPDRFYQYLAVNDINSFMFIMNRPLNDKVIILFNNLQKV</sequence>
<keyword evidence="1" id="KW-0732">Signal</keyword>
<keyword evidence="2" id="KW-1015">Disulfide bond</keyword>
<evidence type="ECO:0000313" key="5">
    <source>
        <dbReference type="EMBL" id="QHU36043.1"/>
    </source>
</evidence>
<dbReference type="AlphaFoldDB" id="A0A6C0M0J3"/>
<protein>
    <recommendedName>
        <fullName evidence="4">Spondin-like TSP1 domain-containing protein</fullName>
    </recommendedName>
</protein>